<keyword evidence="3" id="KW-1003">Cell membrane</keyword>
<evidence type="ECO:0000313" key="9">
    <source>
        <dbReference type="Proteomes" id="UP000197424"/>
    </source>
</evidence>
<dbReference type="Pfam" id="PF04632">
    <property type="entry name" value="FUSC"/>
    <property type="match status" value="1"/>
</dbReference>
<keyword evidence="6 7" id="KW-0472">Membrane</keyword>
<dbReference type="GO" id="GO:0005886">
    <property type="term" value="C:plasma membrane"/>
    <property type="evidence" value="ECO:0007669"/>
    <property type="project" value="UniProtKB-SubCell"/>
</dbReference>
<protein>
    <submittedName>
        <fullName evidence="8">Integral membrane protein</fullName>
    </submittedName>
</protein>
<accession>A0A248LHM0</accession>
<reference evidence="9" key="1">
    <citation type="submission" date="2017-06" db="EMBL/GenBank/DDBJ databases">
        <title>Whole genome sequence of Laribacter hongkongensis LHGZ1.</title>
        <authorList>
            <person name="Chen D."/>
            <person name="Wu H."/>
            <person name="Chen J."/>
        </authorList>
    </citation>
    <scope>NUCLEOTIDE SEQUENCE [LARGE SCALE GENOMIC DNA]</scope>
    <source>
        <strain evidence="9">LHGZ1</strain>
    </source>
</reference>
<dbReference type="AlphaFoldDB" id="A0A248LHM0"/>
<sequence length="379" mass="41909">MSATLNLDHGFHVHIWQARFWRRALSPYSIYRHYPVLHAVRVGLAYLLTVALVLGFDIPHGEWMSITVLIVMGSLPHLGSIFKKARQRAIGTAAGALAGILLIALFTKVAWLGYVLLVLAAAICGYLAIGPLGYIALIAGVTLTIIAGPGSTDMHAALWRSANIFAGGIVALTFARLLPQRATDHWRYLLADNLRECASLYNRLATLDLPSSKLMQALLEPLNKRLVMQRTLFAAVLDETGFPKRDLEQIQRTQRSMIELLELLADALAHAEPQQLQAQSAVWYPATRHTLTLLRTTAHALKFDRQDRLFRVALPLPESRTPPGQASGDIHAAGFAWLNLQARRQATEISLLLRQNVGHWISRSAQPLWTVGTSGNQKP</sequence>
<evidence type="ECO:0000256" key="5">
    <source>
        <dbReference type="ARBA" id="ARBA00022989"/>
    </source>
</evidence>
<feature type="transmembrane region" description="Helical" evidence="7">
    <location>
        <begin position="36"/>
        <end position="56"/>
    </location>
</feature>
<evidence type="ECO:0000256" key="2">
    <source>
        <dbReference type="ARBA" id="ARBA00022448"/>
    </source>
</evidence>
<evidence type="ECO:0000256" key="6">
    <source>
        <dbReference type="ARBA" id="ARBA00023136"/>
    </source>
</evidence>
<evidence type="ECO:0000256" key="1">
    <source>
        <dbReference type="ARBA" id="ARBA00004651"/>
    </source>
</evidence>
<dbReference type="PANTHER" id="PTHR30509:SF9">
    <property type="entry name" value="MULTIDRUG RESISTANCE PROTEIN MDTO"/>
    <property type="match status" value="1"/>
</dbReference>
<dbReference type="Proteomes" id="UP000197424">
    <property type="component" value="Chromosome"/>
</dbReference>
<evidence type="ECO:0000256" key="4">
    <source>
        <dbReference type="ARBA" id="ARBA00022692"/>
    </source>
</evidence>
<dbReference type="EMBL" id="CP022115">
    <property type="protein sequence ID" value="ASJ23991.1"/>
    <property type="molecule type" value="Genomic_DNA"/>
</dbReference>
<keyword evidence="2" id="KW-0813">Transport</keyword>
<proteinExistence type="predicted"/>
<comment type="subcellular location">
    <subcellularLocation>
        <location evidence="1">Cell membrane</location>
        <topology evidence="1">Multi-pass membrane protein</topology>
    </subcellularLocation>
</comment>
<keyword evidence="5 7" id="KW-1133">Transmembrane helix</keyword>
<keyword evidence="4 7" id="KW-0812">Transmembrane</keyword>
<dbReference type="PANTHER" id="PTHR30509">
    <property type="entry name" value="P-HYDROXYBENZOIC ACID EFFLUX PUMP SUBUNIT-RELATED"/>
    <property type="match status" value="1"/>
</dbReference>
<dbReference type="OrthoDB" id="6653789at2"/>
<evidence type="ECO:0000313" key="8">
    <source>
        <dbReference type="EMBL" id="ASJ23991.1"/>
    </source>
</evidence>
<evidence type="ECO:0000256" key="7">
    <source>
        <dbReference type="SAM" id="Phobius"/>
    </source>
</evidence>
<feature type="transmembrane region" description="Helical" evidence="7">
    <location>
        <begin position="157"/>
        <end position="178"/>
    </location>
</feature>
<evidence type="ECO:0000256" key="3">
    <source>
        <dbReference type="ARBA" id="ARBA00022475"/>
    </source>
</evidence>
<gene>
    <name evidence="8" type="ORF">LHGZ1_1160</name>
</gene>
<organism evidence="8 9">
    <name type="scientific">Laribacter hongkongensis</name>
    <dbReference type="NCBI Taxonomy" id="168471"/>
    <lineage>
        <taxon>Bacteria</taxon>
        <taxon>Pseudomonadati</taxon>
        <taxon>Pseudomonadota</taxon>
        <taxon>Betaproteobacteria</taxon>
        <taxon>Neisseriales</taxon>
        <taxon>Aquaspirillaceae</taxon>
        <taxon>Laribacter</taxon>
    </lineage>
</organism>
<feature type="transmembrane region" description="Helical" evidence="7">
    <location>
        <begin position="62"/>
        <end position="82"/>
    </location>
</feature>
<dbReference type="InterPro" id="IPR006726">
    <property type="entry name" value="PHBA_efflux_AaeB/fusaric-R"/>
</dbReference>
<feature type="transmembrane region" description="Helical" evidence="7">
    <location>
        <begin position="134"/>
        <end position="151"/>
    </location>
</feature>
<name>A0A248LHM0_9NEIS</name>